<dbReference type="RefSeq" id="WP_053585091.1">
    <property type="nucleotide sequence ID" value="NZ_LGRV01000007.1"/>
</dbReference>
<dbReference type="InterPro" id="IPR029278">
    <property type="entry name" value="Imm26"/>
</dbReference>
<sequence length="161" mass="18090">MKINYPFKPKSNKELIPRQFWAIPLPNGNFACGRVVQVTGKYSAVPTKTFLAGLMDWSDSVPPTLESIAGTKTIIQGVAHINCIYETGLDGMISGYRPLELDSIEPNYFRSQIGYQPEYCKLMRGLEEVRPITKAECGKYSTLGIWGTDYIRQVAESKLFN</sequence>
<dbReference type="EMBL" id="LGRV01000007">
    <property type="protein sequence ID" value="KOS66396.1"/>
    <property type="molecule type" value="Genomic_DNA"/>
</dbReference>
<keyword evidence="2" id="KW-1185">Reference proteome</keyword>
<comment type="caution">
    <text evidence="1">The sequence shown here is derived from an EMBL/GenBank/DDBJ whole genome shotgun (WGS) entry which is preliminary data.</text>
</comment>
<proteinExistence type="predicted"/>
<reference evidence="2" key="1">
    <citation type="submission" date="2015-07" db="EMBL/GenBank/DDBJ databases">
        <title>Fjat-14205 dsm 2895.</title>
        <authorList>
            <person name="Liu B."/>
            <person name="Wang J."/>
            <person name="Zhu Y."/>
            <person name="Liu G."/>
            <person name="Chen Q."/>
            <person name="Chen Z."/>
            <person name="Lan J."/>
            <person name="Che J."/>
            <person name="Ge C."/>
            <person name="Shi H."/>
            <person name="Pan Z."/>
            <person name="Liu X."/>
        </authorList>
    </citation>
    <scope>NUCLEOTIDE SEQUENCE [LARGE SCALE GENOMIC DNA]</scope>
    <source>
        <strain evidence="2">DSM 25560</strain>
    </source>
</reference>
<organism evidence="1 2">
    <name type="scientific">Lysinibacillus contaminans</name>
    <dbReference type="NCBI Taxonomy" id="1293441"/>
    <lineage>
        <taxon>Bacteria</taxon>
        <taxon>Bacillati</taxon>
        <taxon>Bacillota</taxon>
        <taxon>Bacilli</taxon>
        <taxon>Bacillales</taxon>
        <taxon>Bacillaceae</taxon>
        <taxon>Lysinibacillus</taxon>
    </lineage>
</organism>
<protein>
    <submittedName>
        <fullName evidence="1">Uncharacterized protein</fullName>
    </submittedName>
</protein>
<name>A0ABR5JW58_9BACI</name>
<gene>
    <name evidence="1" type="ORF">AEA09_16735</name>
</gene>
<dbReference type="Pfam" id="PF15428">
    <property type="entry name" value="Imm26"/>
    <property type="match status" value="1"/>
</dbReference>
<evidence type="ECO:0000313" key="2">
    <source>
        <dbReference type="Proteomes" id="UP000050668"/>
    </source>
</evidence>
<evidence type="ECO:0000313" key="1">
    <source>
        <dbReference type="EMBL" id="KOS66396.1"/>
    </source>
</evidence>
<accession>A0ABR5JW58</accession>
<dbReference type="Proteomes" id="UP000050668">
    <property type="component" value="Unassembled WGS sequence"/>
</dbReference>